<dbReference type="STRING" id="1576369.SAMN05421753_10844"/>
<dbReference type="InterPro" id="IPR003029">
    <property type="entry name" value="S1_domain"/>
</dbReference>
<dbReference type="AlphaFoldDB" id="A0A1I3HFM7"/>
<gene>
    <name evidence="2" type="ORF">SAMN05421753_10844</name>
</gene>
<dbReference type="GO" id="GO:0005737">
    <property type="term" value="C:cytoplasm"/>
    <property type="evidence" value="ECO:0007669"/>
    <property type="project" value="UniProtKB-ARBA"/>
</dbReference>
<dbReference type="GO" id="GO:0003729">
    <property type="term" value="F:mRNA binding"/>
    <property type="evidence" value="ECO:0007669"/>
    <property type="project" value="TreeGrafter"/>
</dbReference>
<dbReference type="SUPFAM" id="SSF50249">
    <property type="entry name" value="Nucleic acid-binding proteins"/>
    <property type="match status" value="1"/>
</dbReference>
<dbReference type="InterPro" id="IPR050437">
    <property type="entry name" value="Ribos_protein_bS1-like"/>
</dbReference>
<dbReference type="Gene3D" id="3.30.420.140">
    <property type="entry name" value="YqgF/RNase H-like domain"/>
    <property type="match status" value="1"/>
</dbReference>
<dbReference type="Pfam" id="PF22706">
    <property type="entry name" value="Tex_central_region"/>
    <property type="match status" value="1"/>
</dbReference>
<dbReference type="GO" id="GO:0006412">
    <property type="term" value="P:translation"/>
    <property type="evidence" value="ECO:0007669"/>
    <property type="project" value="TreeGrafter"/>
</dbReference>
<dbReference type="FunFam" id="2.40.50.140:FF:000051">
    <property type="entry name" value="RNA-binding transcriptional accessory protein"/>
    <property type="match status" value="1"/>
</dbReference>
<dbReference type="Gene3D" id="1.10.10.650">
    <property type="entry name" value="RuvA domain 2-like"/>
    <property type="match status" value="1"/>
</dbReference>
<name>A0A1I3HFM7_9PLAN</name>
<dbReference type="PANTHER" id="PTHR10724:SF10">
    <property type="entry name" value="S1 RNA-BINDING DOMAIN-CONTAINING PROTEIN 1"/>
    <property type="match status" value="1"/>
</dbReference>
<dbReference type="InterPro" id="IPR023319">
    <property type="entry name" value="Tex-like_HTH_dom_sf"/>
</dbReference>
<dbReference type="RefSeq" id="WP_092050271.1">
    <property type="nucleotide sequence ID" value="NZ_FOQD01000008.1"/>
</dbReference>
<dbReference type="InterPro" id="IPR012340">
    <property type="entry name" value="NA-bd_OB-fold"/>
</dbReference>
<dbReference type="Pfam" id="PF16921">
    <property type="entry name" value="Tex_YqgF"/>
    <property type="match status" value="1"/>
</dbReference>
<dbReference type="InterPro" id="IPR006641">
    <property type="entry name" value="YqgF/RNaseH-like_dom"/>
</dbReference>
<dbReference type="Proteomes" id="UP000199518">
    <property type="component" value="Unassembled WGS sequence"/>
</dbReference>
<dbReference type="SUPFAM" id="SSF53098">
    <property type="entry name" value="Ribonuclease H-like"/>
    <property type="match status" value="1"/>
</dbReference>
<dbReference type="Pfam" id="PF12836">
    <property type="entry name" value="HHH_3"/>
    <property type="match status" value="1"/>
</dbReference>
<dbReference type="SUPFAM" id="SSF158832">
    <property type="entry name" value="Tex N-terminal region-like"/>
    <property type="match status" value="1"/>
</dbReference>
<dbReference type="InterPro" id="IPR032639">
    <property type="entry name" value="Tex_YqgF"/>
</dbReference>
<dbReference type="InterPro" id="IPR010994">
    <property type="entry name" value="RuvA_2-like"/>
</dbReference>
<dbReference type="Gene3D" id="2.40.50.140">
    <property type="entry name" value="Nucleic acid-binding proteins"/>
    <property type="match status" value="1"/>
</dbReference>
<dbReference type="PROSITE" id="PS50126">
    <property type="entry name" value="S1"/>
    <property type="match status" value="1"/>
</dbReference>
<sequence>MSENETLDPLIAQAAQSLKLSVRQVAGAMRLLDDGNTIPFITRYRKEATGGLDEEQLRSVQRTMQELRDVVAERAKILKAIDGQGKLTPELRAAIESADSMKRLEELYAPYRSKRKTRADEAREMGLEPLAKMVWAGRCGDGDLSRVATACLGKHPALTSVEVVLQGVQDLLAARIAEEIELRDLARKTALKMALISTRLNAKSEDAATFQDYAEFEQAIGKLPPHRVLAINRGEDREALKVSLKWDQPLAQARLAGALNLSRHPAKQFMEQSIADALKRLIGPAIEREIRRDLTQHAHVHALENFGRNVRQLLLQPPLLGQTILAVDPGFRTGCKLAVLSPEGTVLAHDVVHVTDPKAAAQAEVRLVQLIQTHHVNVLAIGNGTASREAQEVVTKTISEHGLNCRYVVVNEAGASIYSASDVGRSEFPDFDATVRGTISIGRRLQDPLSELVKIEPQHIGVGMYQHDLPEKDLAASLGDVVESCVNHVGVELNNASAELLKYVSGLNKTTARAIVAYREDHGPFHNRQELLDVPGVGQKSFIQAAGFLRIRNGREPLDATWVHPESYPLARKLLQRAGVKPAELAQHAIKDSSLTATADVNQLSTELGSDRYTLEQVLSALLKPGRDPREDLSPPLMRASVLSLDELQVGTELSGVVTNVVDFGAFVDVGLKQDGLVHISKMADRFISSPHDVVSVGQTIRVWVDTVDTARGRVGLTMLKPK</sequence>
<dbReference type="PANTHER" id="PTHR10724">
    <property type="entry name" value="30S RIBOSOMAL PROTEIN S1"/>
    <property type="match status" value="1"/>
</dbReference>
<evidence type="ECO:0000259" key="1">
    <source>
        <dbReference type="PROSITE" id="PS50126"/>
    </source>
</evidence>
<dbReference type="Pfam" id="PF00575">
    <property type="entry name" value="S1"/>
    <property type="match status" value="1"/>
</dbReference>
<dbReference type="SMART" id="SM00316">
    <property type="entry name" value="S1"/>
    <property type="match status" value="1"/>
</dbReference>
<dbReference type="InterPro" id="IPR012337">
    <property type="entry name" value="RNaseH-like_sf"/>
</dbReference>
<dbReference type="Gene3D" id="1.10.150.310">
    <property type="entry name" value="Tex RuvX-like domain-like"/>
    <property type="match status" value="1"/>
</dbReference>
<dbReference type="SMART" id="SM00732">
    <property type="entry name" value="YqgFc"/>
    <property type="match status" value="1"/>
</dbReference>
<dbReference type="Pfam" id="PF09371">
    <property type="entry name" value="Tex_N"/>
    <property type="match status" value="1"/>
</dbReference>
<dbReference type="InterPro" id="IPR018974">
    <property type="entry name" value="Tex-like_N"/>
</dbReference>
<protein>
    <recommendedName>
        <fullName evidence="1">S1 motif domain-containing protein</fullName>
    </recommendedName>
</protein>
<proteinExistence type="predicted"/>
<dbReference type="CDD" id="cd05685">
    <property type="entry name" value="S1_Tex"/>
    <property type="match status" value="1"/>
</dbReference>
<dbReference type="InterPro" id="IPR044146">
    <property type="entry name" value="S1_Tex"/>
</dbReference>
<dbReference type="InterPro" id="IPR055179">
    <property type="entry name" value="Tex-like_central_region"/>
</dbReference>
<dbReference type="EMBL" id="FOQD01000008">
    <property type="protein sequence ID" value="SFI34545.1"/>
    <property type="molecule type" value="Genomic_DNA"/>
</dbReference>
<accession>A0A1I3HFM7</accession>
<dbReference type="OrthoDB" id="9804714at2"/>
<feature type="domain" description="S1 motif" evidence="1">
    <location>
        <begin position="651"/>
        <end position="720"/>
    </location>
</feature>
<evidence type="ECO:0000313" key="3">
    <source>
        <dbReference type="Proteomes" id="UP000199518"/>
    </source>
</evidence>
<dbReference type="Gene3D" id="1.10.3500.10">
    <property type="entry name" value="Tex N-terminal region-like"/>
    <property type="match status" value="1"/>
</dbReference>
<dbReference type="FunFam" id="1.10.10.650:FF:000001">
    <property type="entry name" value="S1 RNA-binding domain 1"/>
    <property type="match status" value="1"/>
</dbReference>
<dbReference type="InterPro" id="IPR041692">
    <property type="entry name" value="HHH_9"/>
</dbReference>
<dbReference type="FunFam" id="3.30.420.140:FF:000001">
    <property type="entry name" value="RNA-binding transcriptional accessory protein"/>
    <property type="match status" value="1"/>
</dbReference>
<dbReference type="GO" id="GO:0003735">
    <property type="term" value="F:structural constituent of ribosome"/>
    <property type="evidence" value="ECO:0007669"/>
    <property type="project" value="TreeGrafter"/>
</dbReference>
<keyword evidence="3" id="KW-1185">Reference proteome</keyword>
<dbReference type="GO" id="GO:0006139">
    <property type="term" value="P:nucleobase-containing compound metabolic process"/>
    <property type="evidence" value="ECO:0007669"/>
    <property type="project" value="InterPro"/>
</dbReference>
<dbReference type="InterPro" id="IPR037027">
    <property type="entry name" value="YqgF/RNaseH-like_dom_sf"/>
</dbReference>
<organism evidence="2 3">
    <name type="scientific">Planctomicrobium piriforme</name>
    <dbReference type="NCBI Taxonomy" id="1576369"/>
    <lineage>
        <taxon>Bacteria</taxon>
        <taxon>Pseudomonadati</taxon>
        <taxon>Planctomycetota</taxon>
        <taxon>Planctomycetia</taxon>
        <taxon>Planctomycetales</taxon>
        <taxon>Planctomycetaceae</taxon>
        <taxon>Planctomicrobium</taxon>
    </lineage>
</organism>
<evidence type="ECO:0000313" key="2">
    <source>
        <dbReference type="EMBL" id="SFI34545.1"/>
    </source>
</evidence>
<dbReference type="FunFam" id="1.10.150.310:FF:000001">
    <property type="entry name" value="RNA-binding transcriptional accessory protein"/>
    <property type="match status" value="1"/>
</dbReference>
<dbReference type="InterPro" id="IPR023323">
    <property type="entry name" value="Tex-like_dom_sf"/>
</dbReference>
<reference evidence="3" key="1">
    <citation type="submission" date="2016-10" db="EMBL/GenBank/DDBJ databases">
        <authorList>
            <person name="Varghese N."/>
            <person name="Submissions S."/>
        </authorList>
    </citation>
    <scope>NUCLEOTIDE SEQUENCE [LARGE SCALE GENOMIC DNA]</scope>
    <source>
        <strain evidence="3">DSM 26348</strain>
    </source>
</reference>
<dbReference type="Pfam" id="PF17674">
    <property type="entry name" value="HHH_9"/>
    <property type="match status" value="1"/>
</dbReference>
<dbReference type="SUPFAM" id="SSF47781">
    <property type="entry name" value="RuvA domain 2-like"/>
    <property type="match status" value="2"/>
</dbReference>